<keyword evidence="1" id="KW-1133">Transmembrane helix</keyword>
<keyword evidence="1" id="KW-0812">Transmembrane</keyword>
<dbReference type="EMBL" id="DTGA01000036">
    <property type="protein sequence ID" value="HGB30577.1"/>
    <property type="molecule type" value="Genomic_DNA"/>
</dbReference>
<reference evidence="2" key="1">
    <citation type="journal article" date="2020" name="mSystems">
        <title>Genome- and Community-Level Interaction Insights into Carbon Utilization and Element Cycling Functions of Hydrothermarchaeota in Hydrothermal Sediment.</title>
        <authorList>
            <person name="Zhou Z."/>
            <person name="Liu Y."/>
            <person name="Xu W."/>
            <person name="Pan J."/>
            <person name="Luo Z.H."/>
            <person name="Li M."/>
        </authorList>
    </citation>
    <scope>NUCLEOTIDE SEQUENCE [LARGE SCALE GENOMIC DNA]</scope>
    <source>
        <strain evidence="2">SpSt-751</strain>
    </source>
</reference>
<feature type="transmembrane region" description="Helical" evidence="1">
    <location>
        <begin position="27"/>
        <end position="47"/>
    </location>
</feature>
<sequence length="85" mass="9942">MEEVEKKEVKKVGFFEESAGVKSSTRLFSFLLLLFMFGFDILIASYQEFKIDPYFIVFNFVLLIGVFIPKYLHKLAEIGSPFFKK</sequence>
<name>A0A7C3SMT7_9BACT</name>
<evidence type="ECO:0000256" key="1">
    <source>
        <dbReference type="SAM" id="Phobius"/>
    </source>
</evidence>
<comment type="caution">
    <text evidence="2">The sequence shown here is derived from an EMBL/GenBank/DDBJ whole genome shotgun (WGS) entry which is preliminary data.</text>
</comment>
<accession>A0A7C3SMT7</accession>
<organism evidence="2">
    <name type="scientific">Dictyoglomus turgidum</name>
    <dbReference type="NCBI Taxonomy" id="513050"/>
    <lineage>
        <taxon>Bacteria</taxon>
        <taxon>Pseudomonadati</taxon>
        <taxon>Dictyoglomota</taxon>
        <taxon>Dictyoglomia</taxon>
        <taxon>Dictyoglomales</taxon>
        <taxon>Dictyoglomaceae</taxon>
        <taxon>Dictyoglomus</taxon>
    </lineage>
</organism>
<protein>
    <submittedName>
        <fullName evidence="2">Uncharacterized protein</fullName>
    </submittedName>
</protein>
<keyword evidence="1" id="KW-0472">Membrane</keyword>
<dbReference type="AlphaFoldDB" id="A0A7C3SMT7"/>
<evidence type="ECO:0000313" key="2">
    <source>
        <dbReference type="EMBL" id="HGB30577.1"/>
    </source>
</evidence>
<feature type="transmembrane region" description="Helical" evidence="1">
    <location>
        <begin position="53"/>
        <end position="72"/>
    </location>
</feature>
<proteinExistence type="predicted"/>
<gene>
    <name evidence="2" type="ORF">ENV35_01710</name>
</gene>